<gene>
    <name evidence="3" type="ORF">COY87_04450</name>
</gene>
<dbReference type="InterPro" id="IPR000551">
    <property type="entry name" value="MerR-type_HTH_dom"/>
</dbReference>
<sequence>MLYTKEFAEICDTSKKTIIHYDRIGLLKPSRRRGIFRLYEPQQALIFQKIMLLKSFGLKLQEIKIYIHRNDLLQSLFEKKEKELNAQKNVIEKRINKAHEFVLSLKTNKLLISPKIKTIKQYWIYALKKQGRYVDIASHQREIFKLIHDEKYHYPGLTIFHNQGYSPHDSKMTTCVYLGETKPKTIIGVDLIQVPQHKALSYTHIGSYSYMSYIWQFMDKYIIDNHLKCNPELDCREIYWKGSFFEKNEENLVTELQIPLI</sequence>
<dbReference type="EMBL" id="PFLI01000149">
    <property type="protein sequence ID" value="PIY71763.1"/>
    <property type="molecule type" value="Genomic_DNA"/>
</dbReference>
<dbReference type="InterPro" id="IPR029442">
    <property type="entry name" value="GyrI-like"/>
</dbReference>
<dbReference type="SMART" id="SM00871">
    <property type="entry name" value="AraC_E_bind"/>
    <property type="match status" value="1"/>
</dbReference>
<dbReference type="InterPro" id="IPR047057">
    <property type="entry name" value="MerR_fam"/>
</dbReference>
<evidence type="ECO:0000256" key="1">
    <source>
        <dbReference type="ARBA" id="ARBA00023125"/>
    </source>
</evidence>
<name>A0A2M7QHG1_9BACT</name>
<dbReference type="GO" id="GO:0003677">
    <property type="term" value="F:DNA binding"/>
    <property type="evidence" value="ECO:0007669"/>
    <property type="project" value="UniProtKB-KW"/>
</dbReference>
<dbReference type="GO" id="GO:0003700">
    <property type="term" value="F:DNA-binding transcription factor activity"/>
    <property type="evidence" value="ECO:0007669"/>
    <property type="project" value="InterPro"/>
</dbReference>
<dbReference type="PROSITE" id="PS50937">
    <property type="entry name" value="HTH_MERR_2"/>
    <property type="match status" value="1"/>
</dbReference>
<dbReference type="InterPro" id="IPR010499">
    <property type="entry name" value="AraC_E-bd"/>
</dbReference>
<organism evidence="3 4">
    <name type="scientific">Candidatus Roizmanbacteria bacterium CG_4_10_14_0_8_um_filter_33_9</name>
    <dbReference type="NCBI Taxonomy" id="1974826"/>
    <lineage>
        <taxon>Bacteria</taxon>
        <taxon>Candidatus Roizmaniibacteriota</taxon>
    </lineage>
</organism>
<dbReference type="SUPFAM" id="SSF55136">
    <property type="entry name" value="Probable bacterial effector-binding domain"/>
    <property type="match status" value="1"/>
</dbReference>
<proteinExistence type="predicted"/>
<evidence type="ECO:0000313" key="3">
    <source>
        <dbReference type="EMBL" id="PIY71763.1"/>
    </source>
</evidence>
<dbReference type="PANTHER" id="PTHR30204:SF96">
    <property type="entry name" value="CHROMOSOME-ANCHORING PROTEIN RACA"/>
    <property type="match status" value="1"/>
</dbReference>
<evidence type="ECO:0000259" key="2">
    <source>
        <dbReference type="PROSITE" id="PS50937"/>
    </source>
</evidence>
<dbReference type="AlphaFoldDB" id="A0A2M7QHG1"/>
<dbReference type="Gene3D" id="1.10.1660.10">
    <property type="match status" value="1"/>
</dbReference>
<dbReference type="SUPFAM" id="SSF46955">
    <property type="entry name" value="Putative DNA-binding domain"/>
    <property type="match status" value="1"/>
</dbReference>
<keyword evidence="1" id="KW-0238">DNA-binding</keyword>
<dbReference type="Proteomes" id="UP000229401">
    <property type="component" value="Unassembled WGS sequence"/>
</dbReference>
<dbReference type="Pfam" id="PF06445">
    <property type="entry name" value="GyrI-like"/>
    <property type="match status" value="1"/>
</dbReference>
<accession>A0A2M7QHG1</accession>
<reference evidence="4" key="1">
    <citation type="submission" date="2017-09" db="EMBL/GenBank/DDBJ databases">
        <title>Depth-based differentiation of microbial function through sediment-hosted aquifers and enrichment of novel symbionts in the deep terrestrial subsurface.</title>
        <authorList>
            <person name="Probst A.J."/>
            <person name="Ladd B."/>
            <person name="Jarett J.K."/>
            <person name="Geller-Mcgrath D.E."/>
            <person name="Sieber C.M.K."/>
            <person name="Emerson J.B."/>
            <person name="Anantharaman K."/>
            <person name="Thomas B.C."/>
            <person name="Malmstrom R."/>
            <person name="Stieglmeier M."/>
            <person name="Klingl A."/>
            <person name="Woyke T."/>
            <person name="Ryan C.M."/>
            <person name="Banfield J.F."/>
        </authorList>
    </citation>
    <scope>NUCLEOTIDE SEQUENCE [LARGE SCALE GENOMIC DNA]</scope>
</reference>
<protein>
    <recommendedName>
        <fullName evidence="2">HTH merR-type domain-containing protein</fullName>
    </recommendedName>
</protein>
<dbReference type="Gene3D" id="3.20.80.10">
    <property type="entry name" value="Regulatory factor, effector binding domain"/>
    <property type="match status" value="1"/>
</dbReference>
<dbReference type="Pfam" id="PF13411">
    <property type="entry name" value="MerR_1"/>
    <property type="match status" value="1"/>
</dbReference>
<dbReference type="SMART" id="SM00422">
    <property type="entry name" value="HTH_MERR"/>
    <property type="match status" value="1"/>
</dbReference>
<feature type="domain" description="HTH merR-type" evidence="2">
    <location>
        <begin position="1"/>
        <end position="69"/>
    </location>
</feature>
<comment type="caution">
    <text evidence="3">The sequence shown here is derived from an EMBL/GenBank/DDBJ whole genome shotgun (WGS) entry which is preliminary data.</text>
</comment>
<dbReference type="PANTHER" id="PTHR30204">
    <property type="entry name" value="REDOX-CYCLING DRUG-SENSING TRANSCRIPTIONAL ACTIVATOR SOXR"/>
    <property type="match status" value="1"/>
</dbReference>
<dbReference type="InterPro" id="IPR009061">
    <property type="entry name" value="DNA-bd_dom_put_sf"/>
</dbReference>
<dbReference type="InterPro" id="IPR011256">
    <property type="entry name" value="Reg_factor_effector_dom_sf"/>
</dbReference>
<evidence type="ECO:0000313" key="4">
    <source>
        <dbReference type="Proteomes" id="UP000229401"/>
    </source>
</evidence>